<evidence type="ECO:0000313" key="4">
    <source>
        <dbReference type="EMBL" id="SQB65756.1"/>
    </source>
</evidence>
<dbReference type="InterPro" id="IPR025420">
    <property type="entry name" value="DUF4143"/>
</dbReference>
<proteinExistence type="predicted"/>
<dbReference type="Pfam" id="PF13173">
    <property type="entry name" value="AAA_14"/>
    <property type="match status" value="1"/>
</dbReference>
<reference evidence="4 5" key="1">
    <citation type="submission" date="2018-06" db="EMBL/GenBank/DDBJ databases">
        <authorList>
            <consortium name="Pathogen Informatics"/>
            <person name="Doyle S."/>
        </authorList>
    </citation>
    <scope>NUCLEOTIDE SEQUENCE [LARGE SCALE GENOMIC DNA]</scope>
    <source>
        <strain evidence="4 5">NCTC11820</strain>
    </source>
</reference>
<evidence type="ECO:0000313" key="3">
    <source>
        <dbReference type="EMBL" id="NMW87986.1"/>
    </source>
</evidence>
<dbReference type="AlphaFoldDB" id="A0A2X2YMX4"/>
<evidence type="ECO:0000313" key="5">
    <source>
        <dbReference type="Proteomes" id="UP000250245"/>
    </source>
</evidence>
<dbReference type="EMBL" id="JABCUI010000005">
    <property type="protein sequence ID" value="NMW87986.1"/>
    <property type="molecule type" value="Genomic_DNA"/>
</dbReference>
<gene>
    <name evidence="3" type="ORF">HHJ67_09590</name>
    <name evidence="4" type="ORF">NCTC11820_01828</name>
</gene>
<protein>
    <submittedName>
        <fullName evidence="3">ATP-binding protein</fullName>
    </submittedName>
</protein>
<dbReference type="PANTHER" id="PTHR43566">
    <property type="entry name" value="CONSERVED PROTEIN"/>
    <property type="match status" value="1"/>
</dbReference>
<dbReference type="OMA" id="FERREHC"/>
<feature type="domain" description="AAA" evidence="1">
    <location>
        <begin position="29"/>
        <end position="138"/>
    </location>
</feature>
<dbReference type="InterPro" id="IPR041682">
    <property type="entry name" value="AAA_14"/>
</dbReference>
<name>A0A2X2YMX4_9ACTO</name>
<keyword evidence="3" id="KW-0547">Nucleotide-binding</keyword>
<dbReference type="RefSeq" id="WP_013188939.1">
    <property type="nucleotide sequence ID" value="NZ_CP068112.1"/>
</dbReference>
<evidence type="ECO:0000313" key="6">
    <source>
        <dbReference type="Proteomes" id="UP000553981"/>
    </source>
</evidence>
<dbReference type="Pfam" id="PF13635">
    <property type="entry name" value="DUF4143"/>
    <property type="match status" value="1"/>
</dbReference>
<sequence length="424" mass="46428">MLTKIPGAPEDYIPRYLDEELRELFTQLPAIAIDGAKGVGKTETAQRWVEHVLALDNPEMGQLIAADIVNQLTKYATTCIDEWQKYPPVWDAVRRLVDQQTPNRFLLTGSATPVSGVDTHSGAGRIASLRLRPLSLAERPSTSPSVSISRLFSGDAEISGETNFGLPDYAKAICETGMPQIFRASPRARRILIDGYIQRIIDHDIPEQGVLMRKPQSLRAWMSAYAAASSTTASYSAILDASSPGEPDKPAKSTTQNIRELLTQLWILDPVPGWAPTGTSLKRLTFSPKHQLFDPGIAAALTGTTPETLLSGKPGSMETFGQLFEALATLTVRAAGQAVEAKCYHLRTRAGEHEIDLILERYDGKVIAFEVKLATTVSENDLKHLHWLGKQLGKRLVERIVITTGQFAFRRPDGIAIVPLALLG</sequence>
<dbReference type="GO" id="GO:0005524">
    <property type="term" value="F:ATP binding"/>
    <property type="evidence" value="ECO:0007669"/>
    <property type="project" value="UniProtKB-KW"/>
</dbReference>
<reference evidence="3 6" key="2">
    <citation type="submission" date="2020-04" db="EMBL/GenBank/DDBJ databases">
        <title>Antimicrobial susceptibility and clonality of vaginal-derived multi-drug resistant Mobiluncus isolates in China.</title>
        <authorList>
            <person name="Zhang X."/>
        </authorList>
    </citation>
    <scope>NUCLEOTIDE SEQUENCE [LARGE SCALE GENOMIC DNA]</scope>
    <source>
        <strain evidence="3 6">19</strain>
    </source>
</reference>
<evidence type="ECO:0000259" key="2">
    <source>
        <dbReference type="Pfam" id="PF13635"/>
    </source>
</evidence>
<dbReference type="GeneID" id="55564904"/>
<feature type="domain" description="DUF4143" evidence="2">
    <location>
        <begin position="204"/>
        <end position="373"/>
    </location>
</feature>
<dbReference type="Proteomes" id="UP000250245">
    <property type="component" value="Unassembled WGS sequence"/>
</dbReference>
<keyword evidence="3" id="KW-0067">ATP-binding</keyword>
<dbReference type="Proteomes" id="UP000553981">
    <property type="component" value="Unassembled WGS sequence"/>
</dbReference>
<organism evidence="4 5">
    <name type="scientific">Mobiluncus curtisii</name>
    <dbReference type="NCBI Taxonomy" id="2051"/>
    <lineage>
        <taxon>Bacteria</taxon>
        <taxon>Bacillati</taxon>
        <taxon>Actinomycetota</taxon>
        <taxon>Actinomycetes</taxon>
        <taxon>Actinomycetales</taxon>
        <taxon>Actinomycetaceae</taxon>
        <taxon>Mobiluncus</taxon>
    </lineage>
</organism>
<dbReference type="EMBL" id="UASJ01000001">
    <property type="protein sequence ID" value="SQB65756.1"/>
    <property type="molecule type" value="Genomic_DNA"/>
</dbReference>
<dbReference type="PANTHER" id="PTHR43566:SF2">
    <property type="entry name" value="DUF4143 DOMAIN-CONTAINING PROTEIN"/>
    <property type="match status" value="1"/>
</dbReference>
<evidence type="ECO:0000259" key="1">
    <source>
        <dbReference type="Pfam" id="PF13173"/>
    </source>
</evidence>
<accession>A0A2X2YMX4</accession>